<dbReference type="PROSITE" id="PS51158">
    <property type="entry name" value="ALPHA_KINASE"/>
    <property type="match status" value="1"/>
</dbReference>
<keyword evidence="3" id="KW-0547">Nucleotide-binding</keyword>
<dbReference type="AlphaFoldDB" id="A0A7S0ZGD2"/>
<evidence type="ECO:0000256" key="1">
    <source>
        <dbReference type="ARBA" id="ARBA00022527"/>
    </source>
</evidence>
<evidence type="ECO:0000256" key="2">
    <source>
        <dbReference type="ARBA" id="ARBA00022679"/>
    </source>
</evidence>
<evidence type="ECO:0000256" key="5">
    <source>
        <dbReference type="ARBA" id="ARBA00022840"/>
    </source>
</evidence>
<dbReference type="InterPro" id="IPR004166">
    <property type="entry name" value="a-kinase_dom"/>
</dbReference>
<feature type="domain" description="Alpha-type protein kinase" evidence="6">
    <location>
        <begin position="13"/>
        <end position="250"/>
    </location>
</feature>
<dbReference type="SMART" id="SM00811">
    <property type="entry name" value="Alpha_kinase"/>
    <property type="match status" value="1"/>
</dbReference>
<name>A0A7S0ZGD2_9RHOD</name>
<reference evidence="7" key="1">
    <citation type="submission" date="2021-01" db="EMBL/GenBank/DDBJ databases">
        <authorList>
            <person name="Corre E."/>
            <person name="Pelletier E."/>
            <person name="Niang G."/>
            <person name="Scheremetjew M."/>
            <person name="Finn R."/>
            <person name="Kale V."/>
            <person name="Holt S."/>
            <person name="Cochrane G."/>
            <person name="Meng A."/>
            <person name="Brown T."/>
            <person name="Cohen L."/>
        </authorList>
    </citation>
    <scope>NUCLEOTIDE SEQUENCE</scope>
    <source>
        <strain evidence="7">CCMP3278</strain>
    </source>
</reference>
<organism evidence="7">
    <name type="scientific">Timspurckia oligopyrenoides</name>
    <dbReference type="NCBI Taxonomy" id="708627"/>
    <lineage>
        <taxon>Eukaryota</taxon>
        <taxon>Rhodophyta</taxon>
        <taxon>Bangiophyceae</taxon>
        <taxon>Porphyridiales</taxon>
        <taxon>Porphyridiaceae</taxon>
        <taxon>Timspurckia</taxon>
    </lineage>
</organism>
<proteinExistence type="predicted"/>
<dbReference type="EMBL" id="HBFP01007431">
    <property type="protein sequence ID" value="CAD8820948.1"/>
    <property type="molecule type" value="Transcribed_RNA"/>
</dbReference>
<keyword evidence="4" id="KW-0418">Kinase</keyword>
<dbReference type="Pfam" id="PF02816">
    <property type="entry name" value="Alpha_kinase"/>
    <property type="match status" value="1"/>
</dbReference>
<accession>A0A7S0ZGD2</accession>
<dbReference type="Gene3D" id="3.20.200.10">
    <property type="entry name" value="MHCK/EF2 kinase"/>
    <property type="match status" value="1"/>
</dbReference>
<evidence type="ECO:0000313" key="7">
    <source>
        <dbReference type="EMBL" id="CAD8820948.1"/>
    </source>
</evidence>
<keyword evidence="1" id="KW-0723">Serine/threonine-protein kinase</keyword>
<protein>
    <recommendedName>
        <fullName evidence="6">Alpha-type protein kinase domain-containing protein</fullName>
    </recommendedName>
</protein>
<dbReference type="InterPro" id="IPR051852">
    <property type="entry name" value="Alpha-type_PK"/>
</dbReference>
<dbReference type="InterPro" id="IPR011009">
    <property type="entry name" value="Kinase-like_dom_sf"/>
</dbReference>
<evidence type="ECO:0000256" key="4">
    <source>
        <dbReference type="ARBA" id="ARBA00022777"/>
    </source>
</evidence>
<dbReference type="PANTHER" id="PTHR45992">
    <property type="entry name" value="EUKARYOTIC ELONGATION FACTOR 2 KINASE-RELATED"/>
    <property type="match status" value="1"/>
</dbReference>
<dbReference type="SUPFAM" id="SSF56112">
    <property type="entry name" value="Protein kinase-like (PK-like)"/>
    <property type="match status" value="1"/>
</dbReference>
<dbReference type="GO" id="GO:0004674">
    <property type="term" value="F:protein serine/threonine kinase activity"/>
    <property type="evidence" value="ECO:0007669"/>
    <property type="project" value="UniProtKB-KW"/>
</dbReference>
<gene>
    <name evidence="7" type="ORF">TOLI1172_LOCUS5342</name>
</gene>
<evidence type="ECO:0000259" key="6">
    <source>
        <dbReference type="PROSITE" id="PS51158"/>
    </source>
</evidence>
<evidence type="ECO:0000256" key="3">
    <source>
        <dbReference type="ARBA" id="ARBA00022741"/>
    </source>
</evidence>
<sequence>MRSCSSCLLEQPRSNFSNNQWAKGVGVSRCTDCVERSRPATTFRTARENNAFEAEYSRVPFAEGAFRYVAEGTYTRGERQGERCVVKWFKSGCVYDESFFANDIQVVDKAMEIIGQWNNARFINKRIILNRFQVWTDSRGRKTLVEPFIDNWEKFNSNSGWVSEDETSWNRVLQALSHYSYHITGGHFVLCDLQGGLYRNGVILTDPVILSRTRQFGVTDLGAQGISSFFAKHECNEYCRNGWTQPRNPISYFDDIPGTTMIADVSTMNSRAPLTQRDRHYYHYY</sequence>
<keyword evidence="5" id="KW-0067">ATP-binding</keyword>
<dbReference type="GO" id="GO:0005524">
    <property type="term" value="F:ATP binding"/>
    <property type="evidence" value="ECO:0007669"/>
    <property type="project" value="UniProtKB-KW"/>
</dbReference>
<keyword evidence="2" id="KW-0808">Transferase</keyword>
<dbReference type="PANTHER" id="PTHR45992:SF11">
    <property type="entry name" value="ALPHA-TYPE PROTEIN KINASE DOMAIN-CONTAINING PROTEIN"/>
    <property type="match status" value="1"/>
</dbReference>